<feature type="region of interest" description="Disordered" evidence="1">
    <location>
        <begin position="158"/>
        <end position="177"/>
    </location>
</feature>
<dbReference type="GeneID" id="72002281"/>
<feature type="region of interest" description="Disordered" evidence="1">
    <location>
        <begin position="123"/>
        <end position="147"/>
    </location>
</feature>
<proteinExistence type="predicted"/>
<reference evidence="2 3" key="1">
    <citation type="journal article" date="2021" name="Environ. Microbiol.">
        <title>Gene family expansions and transcriptome signatures uncover fungal adaptations to wood decay.</title>
        <authorList>
            <person name="Hage H."/>
            <person name="Miyauchi S."/>
            <person name="Viragh M."/>
            <person name="Drula E."/>
            <person name="Min B."/>
            <person name="Chaduli D."/>
            <person name="Navarro D."/>
            <person name="Favel A."/>
            <person name="Norest M."/>
            <person name="Lesage-Meessen L."/>
            <person name="Balint B."/>
            <person name="Merenyi Z."/>
            <person name="de Eugenio L."/>
            <person name="Morin E."/>
            <person name="Martinez A.T."/>
            <person name="Baldrian P."/>
            <person name="Stursova M."/>
            <person name="Martinez M.J."/>
            <person name="Novotny C."/>
            <person name="Magnuson J.K."/>
            <person name="Spatafora J.W."/>
            <person name="Maurice S."/>
            <person name="Pangilinan J."/>
            <person name="Andreopoulos W."/>
            <person name="LaButti K."/>
            <person name="Hundley H."/>
            <person name="Na H."/>
            <person name="Kuo A."/>
            <person name="Barry K."/>
            <person name="Lipzen A."/>
            <person name="Henrissat B."/>
            <person name="Riley R."/>
            <person name="Ahrendt S."/>
            <person name="Nagy L.G."/>
            <person name="Grigoriev I.V."/>
            <person name="Martin F."/>
            <person name="Rosso M.N."/>
        </authorList>
    </citation>
    <scope>NUCLEOTIDE SEQUENCE [LARGE SCALE GENOMIC DNA]</scope>
    <source>
        <strain evidence="2 3">CIRM-BRFM 1785</strain>
    </source>
</reference>
<dbReference type="RefSeq" id="XP_047780683.1">
    <property type="nucleotide sequence ID" value="XM_047921549.1"/>
</dbReference>
<keyword evidence="3" id="KW-1185">Reference proteome</keyword>
<evidence type="ECO:0000313" key="2">
    <source>
        <dbReference type="EMBL" id="KAH9838768.1"/>
    </source>
</evidence>
<sequence length="298" mass="33068">MQQLWLAGLCFQVSHPSEQPPVLHPIHLTQITLQTCHAWCKVWCCCKHPKKPRAAAQSSKAKMVKNQPVEVSDSGDDYVPEPKQQFRQAAKHGPSKHVQSAKAKPNLVMLPDEENVQEETADVATVASSDDEPIVSTEDHGSTPKMRRRHSFINPEWDTELVGSNPNSPIKSKDKVRAKRIEHPTPVADEEAESLNASPPKQSHTMVEAVFIEGKRLDTIIETSKTLKCGKQPSGKDRDNGIPGAVFISYMMPKLELFPSTGNETIYFRNLGRTAGDRSDMPPPIAVLEKFIAVLIDL</sequence>
<evidence type="ECO:0000313" key="3">
    <source>
        <dbReference type="Proteomes" id="UP000814176"/>
    </source>
</evidence>
<protein>
    <submittedName>
        <fullName evidence="2">Uncharacterized protein</fullName>
    </submittedName>
</protein>
<organism evidence="2 3">
    <name type="scientific">Rhodofomes roseus</name>
    <dbReference type="NCBI Taxonomy" id="34475"/>
    <lineage>
        <taxon>Eukaryota</taxon>
        <taxon>Fungi</taxon>
        <taxon>Dikarya</taxon>
        <taxon>Basidiomycota</taxon>
        <taxon>Agaricomycotina</taxon>
        <taxon>Agaricomycetes</taxon>
        <taxon>Polyporales</taxon>
        <taxon>Rhodofomes</taxon>
    </lineage>
</organism>
<feature type="region of interest" description="Disordered" evidence="1">
    <location>
        <begin position="55"/>
        <end position="101"/>
    </location>
</feature>
<comment type="caution">
    <text evidence="2">The sequence shown here is derived from an EMBL/GenBank/DDBJ whole genome shotgun (WGS) entry which is preliminary data.</text>
</comment>
<name>A0ABQ8KLE7_9APHY</name>
<gene>
    <name evidence="2" type="ORF">C8Q71DRAFT_722861</name>
</gene>
<dbReference type="Proteomes" id="UP000814176">
    <property type="component" value="Unassembled WGS sequence"/>
</dbReference>
<evidence type="ECO:0000256" key="1">
    <source>
        <dbReference type="SAM" id="MobiDB-lite"/>
    </source>
</evidence>
<accession>A0ABQ8KLE7</accession>
<dbReference type="EMBL" id="JADCUA010000007">
    <property type="protein sequence ID" value="KAH9838768.1"/>
    <property type="molecule type" value="Genomic_DNA"/>
</dbReference>